<feature type="transmembrane region" description="Helical" evidence="1">
    <location>
        <begin position="336"/>
        <end position="355"/>
    </location>
</feature>
<organism evidence="2 3">
    <name type="scientific">Branchiostoma lanceolatum</name>
    <name type="common">Common lancelet</name>
    <name type="synonym">Amphioxus lanceolatum</name>
    <dbReference type="NCBI Taxonomy" id="7740"/>
    <lineage>
        <taxon>Eukaryota</taxon>
        <taxon>Metazoa</taxon>
        <taxon>Chordata</taxon>
        <taxon>Cephalochordata</taxon>
        <taxon>Leptocardii</taxon>
        <taxon>Amphioxiformes</taxon>
        <taxon>Branchiostomatidae</taxon>
        <taxon>Branchiostoma</taxon>
    </lineage>
</organism>
<dbReference type="AlphaFoldDB" id="A0A8J9ZSM3"/>
<feature type="transmembrane region" description="Helical" evidence="1">
    <location>
        <begin position="153"/>
        <end position="175"/>
    </location>
</feature>
<evidence type="ECO:0000313" key="3">
    <source>
        <dbReference type="Proteomes" id="UP000838412"/>
    </source>
</evidence>
<evidence type="ECO:0000313" key="2">
    <source>
        <dbReference type="EMBL" id="CAH1259391.1"/>
    </source>
</evidence>
<sequence>MGPVMSVPLCYGALVLFTAILHNVFLIYYVDIFVSVYKIDKMSFWIGETIFLIWNSLNDPLFGWMSDKAFLQADSSSEHGSSPQIVLRRFQALFINGPLFALSFLTFWVAWAVPAVQFVVCLCLYDTFLTMVDLHHNALLADLAVSDKERTRLNSYCSVFSAFGSLSVFLSYAIWDKENLANFRIFCAILVCISISGFFLCTIWMKRQFIQHRHQHKEKDPLQNILVSRQKLAPETHPKDRPEKGTKANVIYRRKCKEPNCNNMYIGETSRPLRQSILVSSSSGSSDVQLSVRGYFRQLMAHRNFLWFTAMNLVQVFHCHFNSNFFPLFLENLLEGIPPSVCSVLLGISFIFPHINNLYFLTLCRRYGTYAVIRGLFLVKLVLSTAMMMVGPDYTWALCFFIASNRVFTEGTCRLLTLVVSDLVDEDYVLNNRKQPVSALVFGMAAFLSKPGQTFAPLMGTWILSVQTGHDIFQTGNQFGSIQPDPSQMDTDTFTSHRLGCFHLLVYVPIVCALLQLLAWSQFSLHGSRLRWIKSQREGGSTYKFV</sequence>
<dbReference type="InterPro" id="IPR036259">
    <property type="entry name" value="MFS_trans_sf"/>
</dbReference>
<dbReference type="SUPFAM" id="SSF103473">
    <property type="entry name" value="MFS general substrate transporter"/>
    <property type="match status" value="1"/>
</dbReference>
<dbReference type="PANTHER" id="PTHR28658:SF3">
    <property type="entry name" value="TRANSMEMBRANE PROTEIN 180"/>
    <property type="match status" value="1"/>
</dbReference>
<dbReference type="Proteomes" id="UP000838412">
    <property type="component" value="Chromosome 3"/>
</dbReference>
<protein>
    <submittedName>
        <fullName evidence="2">MFSD13A protein</fullName>
    </submittedName>
</protein>
<reference evidence="2" key="1">
    <citation type="submission" date="2022-01" db="EMBL/GenBank/DDBJ databases">
        <authorList>
            <person name="Braso-Vives M."/>
        </authorList>
    </citation>
    <scope>NUCLEOTIDE SEQUENCE</scope>
</reference>
<dbReference type="InterPro" id="IPR040035">
    <property type="entry name" value="TMEM180"/>
</dbReference>
<dbReference type="PANTHER" id="PTHR28658">
    <property type="entry name" value="TRANSMEMBRANE PROTEIN 180"/>
    <property type="match status" value="1"/>
</dbReference>
<feature type="transmembrane region" description="Helical" evidence="1">
    <location>
        <begin position="367"/>
        <end position="390"/>
    </location>
</feature>
<keyword evidence="1" id="KW-0812">Transmembrane</keyword>
<feature type="transmembrane region" description="Helical" evidence="1">
    <location>
        <begin position="181"/>
        <end position="205"/>
    </location>
</feature>
<dbReference type="Pfam" id="PF13347">
    <property type="entry name" value="MFS_2"/>
    <property type="match status" value="2"/>
</dbReference>
<dbReference type="Gene3D" id="1.20.1250.20">
    <property type="entry name" value="MFS general substrate transporter like domains"/>
    <property type="match status" value="1"/>
</dbReference>
<dbReference type="OrthoDB" id="62987at2759"/>
<keyword evidence="1" id="KW-0472">Membrane</keyword>
<feature type="transmembrane region" description="Helical" evidence="1">
    <location>
        <begin position="90"/>
        <end position="109"/>
    </location>
</feature>
<dbReference type="EMBL" id="OV696688">
    <property type="protein sequence ID" value="CAH1259391.1"/>
    <property type="molecule type" value="Genomic_DNA"/>
</dbReference>
<proteinExistence type="predicted"/>
<keyword evidence="3" id="KW-1185">Reference proteome</keyword>
<name>A0A8J9ZSM3_BRALA</name>
<feature type="transmembrane region" description="Helical" evidence="1">
    <location>
        <begin position="12"/>
        <end position="34"/>
    </location>
</feature>
<feature type="transmembrane region" description="Helical" evidence="1">
    <location>
        <begin position="305"/>
        <end position="330"/>
    </location>
</feature>
<evidence type="ECO:0000256" key="1">
    <source>
        <dbReference type="SAM" id="Phobius"/>
    </source>
</evidence>
<dbReference type="CDD" id="cd17481">
    <property type="entry name" value="MFS_MFSD13A"/>
    <property type="match status" value="1"/>
</dbReference>
<keyword evidence="1" id="KW-1133">Transmembrane helix</keyword>
<feature type="transmembrane region" description="Helical" evidence="1">
    <location>
        <begin position="115"/>
        <end position="132"/>
    </location>
</feature>
<gene>
    <name evidence="2" type="primary">MFSD13A</name>
    <name evidence="2" type="ORF">BLAG_LOCUS16714</name>
</gene>
<feature type="transmembrane region" description="Helical" evidence="1">
    <location>
        <begin position="504"/>
        <end position="525"/>
    </location>
</feature>
<accession>A0A8J9ZSM3</accession>